<feature type="domain" description="Cysteine-rich" evidence="2">
    <location>
        <begin position="215"/>
        <end position="314"/>
    </location>
</feature>
<evidence type="ECO:0000256" key="1">
    <source>
        <dbReference type="ARBA" id="ARBA00023002"/>
    </source>
</evidence>
<evidence type="ECO:0000313" key="3">
    <source>
        <dbReference type="EMBL" id="UTI66877.1"/>
    </source>
</evidence>
<dbReference type="PANTHER" id="PTHR42947:SF1">
    <property type="entry name" value="COB--COM HETERODISULFIDE REDUCTASE SUBUNIT B 1"/>
    <property type="match status" value="1"/>
</dbReference>
<name>A0ABY5E1A5_9ACTN</name>
<organism evidence="3 4">
    <name type="scientific">Paraconexibacter antarcticus</name>
    <dbReference type="NCBI Taxonomy" id="2949664"/>
    <lineage>
        <taxon>Bacteria</taxon>
        <taxon>Bacillati</taxon>
        <taxon>Actinomycetota</taxon>
        <taxon>Thermoleophilia</taxon>
        <taxon>Solirubrobacterales</taxon>
        <taxon>Paraconexibacteraceae</taxon>
        <taxon>Paraconexibacter</taxon>
    </lineage>
</organism>
<dbReference type="Pfam" id="PF02754">
    <property type="entry name" value="CCG"/>
    <property type="match status" value="1"/>
</dbReference>
<dbReference type="InterPro" id="IPR051278">
    <property type="entry name" value="HdrB/HdrD_reductase"/>
</dbReference>
<sequence length="407" mass="46169">MTIPVELVNGPGRKNKKEFTFSEEHAPEDFHDHLWELEAAGELVVQRVPEPYLEVPVKYGRTKKVPIGQTWHHKSCGQCGHIPGYSTSIFWVNRKLGIEYNDPTDQTSCTAWNYYASATSNQAAQACVAMRNFAAAYESDHFPIIHCGTSFGHYKEVRHEILTNAKLRAEVREILASMGKPLVMPEEMIHYSEWFHAMRHDIAKHQVLDFSKIAVTVHPACHYYKLVEGDAIYDPEVYGGQRTAIVTGLATALGAEVRDYSTWFDCCGFGFRHILVQRDFSRSFATQRKIKRMKEEADPDVTLTHDTGCVTTLDKSQFAAKAQDKDFATIPVLSEAQFAALAMGAHPFLVCQLHWHAADYKPLLEKMGIDHEKAWAEFEEQCGRLERNEAKYLTWEDVDSAPVEAAR</sequence>
<dbReference type="Gene3D" id="1.20.1050.140">
    <property type="match status" value="1"/>
</dbReference>
<dbReference type="Proteomes" id="UP001056035">
    <property type="component" value="Chromosome"/>
</dbReference>
<dbReference type="EMBL" id="CP098502">
    <property type="protein sequence ID" value="UTI66877.1"/>
    <property type="molecule type" value="Genomic_DNA"/>
</dbReference>
<proteinExistence type="predicted"/>
<accession>A0ABY5E1A5</accession>
<dbReference type="PANTHER" id="PTHR42947">
    <property type="entry name" value="COB--COM HETERODISULFIDE REDUCTASE SUBUNIT B 1"/>
    <property type="match status" value="1"/>
</dbReference>
<keyword evidence="4" id="KW-1185">Reference proteome</keyword>
<gene>
    <name evidence="3" type="ORF">NBH00_11860</name>
</gene>
<evidence type="ECO:0000259" key="2">
    <source>
        <dbReference type="Pfam" id="PF02754"/>
    </source>
</evidence>
<dbReference type="RefSeq" id="WP_254573531.1">
    <property type="nucleotide sequence ID" value="NZ_CP098502.1"/>
</dbReference>
<reference evidence="3 4" key="1">
    <citation type="submission" date="2022-06" db="EMBL/GenBank/DDBJ databases">
        <title>Paraconexibacter antarcticus.</title>
        <authorList>
            <person name="Kim C.S."/>
        </authorList>
    </citation>
    <scope>NUCLEOTIDE SEQUENCE [LARGE SCALE GENOMIC DNA]</scope>
    <source>
        <strain evidence="3 4">02-257</strain>
    </source>
</reference>
<evidence type="ECO:0000313" key="4">
    <source>
        <dbReference type="Proteomes" id="UP001056035"/>
    </source>
</evidence>
<protein>
    <submittedName>
        <fullName evidence="3">Heterodisulfide reductase-related iron-sulfur binding cluster</fullName>
    </submittedName>
</protein>
<dbReference type="InterPro" id="IPR004017">
    <property type="entry name" value="Cys_rich_dom"/>
</dbReference>
<keyword evidence="1" id="KW-0560">Oxidoreductase</keyword>